<evidence type="ECO:0000256" key="2">
    <source>
        <dbReference type="SAM" id="MobiDB-lite"/>
    </source>
</evidence>
<comment type="caution">
    <text evidence="5">The sequence shown here is derived from an EMBL/GenBank/DDBJ whole genome shotgun (WGS) entry which is preliminary data.</text>
</comment>
<keyword evidence="1" id="KW-0067">ATP-binding</keyword>
<keyword evidence="1" id="KW-0227">DNA damage</keyword>
<reference evidence="5 6" key="1">
    <citation type="journal article" date="2017" name="Nat. Commun.">
        <title>Genome assembly with in vitro proximity ligation data and whole-genome triplication in lettuce.</title>
        <authorList>
            <person name="Reyes-Chin-Wo S."/>
            <person name="Wang Z."/>
            <person name="Yang X."/>
            <person name="Kozik A."/>
            <person name="Arikit S."/>
            <person name="Song C."/>
            <person name="Xia L."/>
            <person name="Froenicke L."/>
            <person name="Lavelle D.O."/>
            <person name="Truco M.J."/>
            <person name="Xia R."/>
            <person name="Zhu S."/>
            <person name="Xu C."/>
            <person name="Xu H."/>
            <person name="Xu X."/>
            <person name="Cox K."/>
            <person name="Korf I."/>
            <person name="Meyers B.C."/>
            <person name="Michelmore R.W."/>
        </authorList>
    </citation>
    <scope>NUCLEOTIDE SEQUENCE [LARGE SCALE GENOMIC DNA]</scope>
    <source>
        <strain evidence="6">cv. Salinas</strain>
        <tissue evidence="5">Seedlings</tissue>
    </source>
</reference>
<dbReference type="Gene3D" id="2.40.50.140">
    <property type="entry name" value="Nucleic acid-binding proteins"/>
    <property type="match status" value="1"/>
</dbReference>
<dbReference type="GO" id="GO:0000723">
    <property type="term" value="P:telomere maintenance"/>
    <property type="evidence" value="ECO:0007669"/>
    <property type="project" value="InterPro"/>
</dbReference>
<dbReference type="InterPro" id="IPR027417">
    <property type="entry name" value="P-loop_NTPase"/>
</dbReference>
<keyword evidence="6" id="KW-1185">Reference proteome</keyword>
<proteinExistence type="inferred from homology"/>
<evidence type="ECO:0000256" key="1">
    <source>
        <dbReference type="RuleBase" id="RU363044"/>
    </source>
</evidence>
<dbReference type="Proteomes" id="UP000235145">
    <property type="component" value="Unassembled WGS sequence"/>
</dbReference>
<name>A0A9R1WIJ4_LACSA</name>
<dbReference type="GO" id="GO:0005524">
    <property type="term" value="F:ATP binding"/>
    <property type="evidence" value="ECO:0007669"/>
    <property type="project" value="UniProtKB-KW"/>
</dbReference>
<dbReference type="GO" id="GO:0043139">
    <property type="term" value="F:5'-3' DNA helicase activity"/>
    <property type="evidence" value="ECO:0007669"/>
    <property type="project" value="UniProtKB-EC"/>
</dbReference>
<comment type="catalytic activity">
    <reaction evidence="1">
        <text>ATP + H2O = ADP + phosphate + H(+)</text>
        <dbReference type="Rhea" id="RHEA:13065"/>
        <dbReference type="ChEBI" id="CHEBI:15377"/>
        <dbReference type="ChEBI" id="CHEBI:15378"/>
        <dbReference type="ChEBI" id="CHEBI:30616"/>
        <dbReference type="ChEBI" id="CHEBI:43474"/>
        <dbReference type="ChEBI" id="CHEBI:456216"/>
        <dbReference type="EC" id="5.6.2.3"/>
    </reaction>
</comment>
<keyword evidence="1" id="KW-0547">Nucleotide-binding</keyword>
<dbReference type="GO" id="GO:0006281">
    <property type="term" value="P:DNA repair"/>
    <property type="evidence" value="ECO:0007669"/>
    <property type="project" value="UniProtKB-KW"/>
</dbReference>
<dbReference type="EMBL" id="NBSK02000002">
    <property type="protein sequence ID" value="KAJ0223106.1"/>
    <property type="molecule type" value="Genomic_DNA"/>
</dbReference>
<evidence type="ECO:0000259" key="4">
    <source>
        <dbReference type="Pfam" id="PF14214"/>
    </source>
</evidence>
<protein>
    <recommendedName>
        <fullName evidence="1">ATP-dependent DNA helicase</fullName>
        <ecNumber evidence="1">5.6.2.3</ecNumber>
    </recommendedName>
</protein>
<keyword evidence="1" id="KW-0233">DNA recombination</keyword>
<comment type="similarity">
    <text evidence="1">Belongs to the helicase family.</text>
</comment>
<dbReference type="EC" id="5.6.2.3" evidence="1"/>
<feature type="domain" description="Helitron helicase-like" evidence="4">
    <location>
        <begin position="199"/>
        <end position="353"/>
    </location>
</feature>
<dbReference type="Pfam" id="PF14214">
    <property type="entry name" value="Helitron_like_N"/>
    <property type="match status" value="1"/>
</dbReference>
<dbReference type="InterPro" id="IPR012340">
    <property type="entry name" value="NA-bd_OB-fold"/>
</dbReference>
<dbReference type="InterPro" id="IPR025476">
    <property type="entry name" value="Helitron_helicase-like"/>
</dbReference>
<organism evidence="5 6">
    <name type="scientific">Lactuca sativa</name>
    <name type="common">Garden lettuce</name>
    <dbReference type="NCBI Taxonomy" id="4236"/>
    <lineage>
        <taxon>Eukaryota</taxon>
        <taxon>Viridiplantae</taxon>
        <taxon>Streptophyta</taxon>
        <taxon>Embryophyta</taxon>
        <taxon>Tracheophyta</taxon>
        <taxon>Spermatophyta</taxon>
        <taxon>Magnoliopsida</taxon>
        <taxon>eudicotyledons</taxon>
        <taxon>Gunneridae</taxon>
        <taxon>Pentapetalae</taxon>
        <taxon>asterids</taxon>
        <taxon>campanulids</taxon>
        <taxon>Asterales</taxon>
        <taxon>Asteraceae</taxon>
        <taxon>Cichorioideae</taxon>
        <taxon>Cichorieae</taxon>
        <taxon>Lactucinae</taxon>
        <taxon>Lactuca</taxon>
    </lineage>
</organism>
<evidence type="ECO:0000313" key="5">
    <source>
        <dbReference type="EMBL" id="KAJ0223106.1"/>
    </source>
</evidence>
<accession>A0A9R1WIJ4</accession>
<evidence type="ECO:0000313" key="6">
    <source>
        <dbReference type="Proteomes" id="UP000235145"/>
    </source>
</evidence>
<comment type="cofactor">
    <cofactor evidence="1">
        <name>Mg(2+)</name>
        <dbReference type="ChEBI" id="CHEBI:18420"/>
    </cofactor>
</comment>
<sequence>MSSNKRKRSSTSVASTSGRSRRISFPINDDVLPVYYDCGDCSCVCEFCGALFWFTERVLRYSRVNHPCYTHCCRSGDVLLPNPITPPNVLSQFFEDDSFMRNVRAYNSMLSMTSFGVKVDEEINKSHAPYVFKLYMCDTENEVVNRIHSFREDNNVVLSVDIVACLSDMLTTNNEYVRTFKTTKEISQSMSLDSYAVCLFNTSPGCRLDYIEHHQQQLRSEYVTGIYDALSRGDTDTQVIGRRVFLPASFMGGPRYMYKHYQDALAICRVHGKPQYFITFTCNVKWPEYRRYTSTVGQGNIQDRSGIIARVFRIKVDALVDFFKEDKTFGEVDAHLYTIEFQKWGLPHCRLLLWVASPFKIYEPADVDIYISAELPDPTTKVALYRTITTCMLHGPCGLLNMDVPCMRDNKCSKRFPKAFTSSTTFDDNGYVHYRRRAGVCHVLQNGIKVDNAYVVLYNKRLCTRIDAHINVEHCGWNIMIKYLFKYVSKGVDRVRFVLQRSKSTVDIASSSKLPFVNETNTFLDGRYICTHEAAWRILNFPIHERNPTVQVLAVHLDAKRWSHRFKANSLSIGRLAYVHPTAGELFYLRILLCHQKGCISYDDIRTVRGITHSTFRAACEALGLTGDEREWLAAFTGASSWATASELRSLVCYLLLFCEVGSPFLLWESAKSKMGDDIHHELTLESPTPDLNLHDDIIEQQVLLEIQKLLLASTPSRSLTDFGLPLPSPSLLAVLRNRLLLEETNYNKESLASQHASMVLQPKPDQLRIYEDIVNAEQNQKQLLLFVYGHGGNEKTNLWTTILSYFISIGKIVLAVTTSGIASLLLPSGRTAHSRFIIPTELTDRSCCNNKKKTQLAELLKNTSMIIWDEAPMSDRRCFESLDRSLKDVLENNKCYFGGMSMLLGGDFRQTLSVQPKSTNSQIIALTLPNSYLWPHFTVYKLHDNMRLSNADNTTIPSYSLSEFASYLLDIGNGNIGVPDATDPENTKESGCIFQESNLYTTLPICLSFSPENNFQSNAEDMPIILWKECIESADKFNRKELTSHSNPVVIALTNMKATLYTATLKLTSTSATHMCVNPEIAKTRSLIHRFQGQLPAPSTPSAIATTLQQFNSLEHSQTMRYLVLCLVSQIYKIAAIIADATNSTTIFMSDEATRCLTNTSMQEMLNKHPDDTKKVLPSTIEQLKGSTRTMFIECSKSSSSSNILYTITKLTTCEISENPTISPLTTTVAPATTEHTGINNIDVTMPKKSRKTGKRLPLGPPVDVPKTLTQKHKKYKDQG</sequence>
<keyword evidence="1" id="KW-0378">Hydrolase</keyword>
<feature type="domain" description="DNA helicase Pif1-like DEAD-box helicase" evidence="3">
    <location>
        <begin position="765"/>
        <end position="978"/>
    </location>
</feature>
<dbReference type="Gene3D" id="3.40.50.300">
    <property type="entry name" value="P-loop containing nucleotide triphosphate hydrolases"/>
    <property type="match status" value="1"/>
</dbReference>
<dbReference type="SUPFAM" id="SSF52540">
    <property type="entry name" value="P-loop containing nucleoside triphosphate hydrolases"/>
    <property type="match status" value="1"/>
</dbReference>
<evidence type="ECO:0000259" key="3">
    <source>
        <dbReference type="Pfam" id="PF05970"/>
    </source>
</evidence>
<dbReference type="InterPro" id="IPR010285">
    <property type="entry name" value="DNA_helicase_pif1-like_DEAD"/>
</dbReference>
<keyword evidence="1" id="KW-0234">DNA repair</keyword>
<dbReference type="Pfam" id="PF05970">
    <property type="entry name" value="PIF1"/>
    <property type="match status" value="1"/>
</dbReference>
<gene>
    <name evidence="5" type="ORF">LSAT_V11C200097290</name>
</gene>
<dbReference type="PANTHER" id="PTHR10492">
    <property type="match status" value="1"/>
</dbReference>
<dbReference type="GO" id="GO:0006310">
    <property type="term" value="P:DNA recombination"/>
    <property type="evidence" value="ECO:0007669"/>
    <property type="project" value="UniProtKB-KW"/>
</dbReference>
<keyword evidence="1" id="KW-0347">Helicase</keyword>
<feature type="compositionally biased region" description="Basic residues" evidence="2">
    <location>
        <begin position="1271"/>
        <end position="1281"/>
    </location>
</feature>
<dbReference type="GO" id="GO:0016787">
    <property type="term" value="F:hydrolase activity"/>
    <property type="evidence" value="ECO:0007669"/>
    <property type="project" value="UniProtKB-KW"/>
</dbReference>
<feature type="region of interest" description="Disordered" evidence="2">
    <location>
        <begin position="1247"/>
        <end position="1281"/>
    </location>
</feature>
<dbReference type="PANTHER" id="PTHR10492:SF96">
    <property type="entry name" value="ATP-DEPENDENT DNA HELICASE"/>
    <property type="match status" value="1"/>
</dbReference>